<evidence type="ECO:0000256" key="2">
    <source>
        <dbReference type="SAM" id="Phobius"/>
    </source>
</evidence>
<protein>
    <recommendedName>
        <fullName evidence="5">Type 4 fimbrial biogenesis protein PilX N-terminal domain-containing protein</fullName>
    </recommendedName>
</protein>
<gene>
    <name evidence="3" type="ORF">BME96_07490</name>
</gene>
<keyword evidence="2" id="KW-0472">Membrane</keyword>
<dbReference type="EMBL" id="CP017962">
    <property type="protein sequence ID" value="APC48024.1"/>
    <property type="molecule type" value="Genomic_DNA"/>
</dbReference>
<dbReference type="KEGG" id="vhl:BME96_07490"/>
<proteinExistence type="predicted"/>
<name>A0AAC9NKT7_VIRHA</name>
<dbReference type="AlphaFoldDB" id="A0AAC9NKT7"/>
<keyword evidence="1" id="KW-0175">Coiled coil</keyword>
<evidence type="ECO:0000313" key="4">
    <source>
        <dbReference type="Proteomes" id="UP000182945"/>
    </source>
</evidence>
<dbReference type="Proteomes" id="UP000182945">
    <property type="component" value="Chromosome"/>
</dbReference>
<dbReference type="RefSeq" id="WP_019378583.1">
    <property type="nucleotide sequence ID" value="NZ_CP017962.1"/>
</dbReference>
<reference evidence="3 4" key="1">
    <citation type="submission" date="2016-11" db="EMBL/GenBank/DDBJ databases">
        <title>Complete genome sequencing of Virgibacillus halodenitrificans PDB-F2.</title>
        <authorList>
            <person name="Sun Z."/>
            <person name="Zhou Y."/>
            <person name="Li H."/>
        </authorList>
    </citation>
    <scope>NUCLEOTIDE SEQUENCE [LARGE SCALE GENOMIC DNA]</scope>
    <source>
        <strain evidence="3 4">PDB-F2</strain>
    </source>
</reference>
<evidence type="ECO:0008006" key="5">
    <source>
        <dbReference type="Google" id="ProtNLM"/>
    </source>
</evidence>
<sequence>MKYLKNSNGAALVLTLMIITLLLLFILTLFLQVTNTNKQVNRMEQQHDARLIAEMGVTYLRAAMDNLEEDEQEISNYLEEKVKEANNIGDLGGGRHFTLEVEIPEINEAASPIEITYTSIGVSGDRTEEVEDTIKITYE</sequence>
<feature type="coiled-coil region" evidence="1">
    <location>
        <begin position="60"/>
        <end position="87"/>
    </location>
</feature>
<keyword evidence="2" id="KW-1133">Transmembrane helix</keyword>
<keyword evidence="2" id="KW-0812">Transmembrane</keyword>
<accession>A0AAC9NKT7</accession>
<evidence type="ECO:0000313" key="3">
    <source>
        <dbReference type="EMBL" id="APC48024.1"/>
    </source>
</evidence>
<feature type="transmembrane region" description="Helical" evidence="2">
    <location>
        <begin position="12"/>
        <end position="33"/>
    </location>
</feature>
<evidence type="ECO:0000256" key="1">
    <source>
        <dbReference type="SAM" id="Coils"/>
    </source>
</evidence>
<dbReference type="GeneID" id="71514230"/>
<organism evidence="3 4">
    <name type="scientific">Virgibacillus halodenitrificans</name>
    <name type="common">Bacillus halodenitrificans</name>
    <dbReference type="NCBI Taxonomy" id="1482"/>
    <lineage>
        <taxon>Bacteria</taxon>
        <taxon>Bacillati</taxon>
        <taxon>Bacillota</taxon>
        <taxon>Bacilli</taxon>
        <taxon>Bacillales</taxon>
        <taxon>Bacillaceae</taxon>
        <taxon>Virgibacillus</taxon>
    </lineage>
</organism>